<protein>
    <submittedName>
        <fullName evidence="1">Borealin</fullName>
    </submittedName>
</protein>
<dbReference type="AlphaFoldDB" id="A0A8B8UT10"/>
<name>A0A8B8UT10_SACPA</name>
<organism evidence="1">
    <name type="scientific">Saccharomyces paradoxus</name>
    <name type="common">Yeast</name>
    <name type="synonym">Saccharomyces douglasii</name>
    <dbReference type="NCBI Taxonomy" id="27291"/>
    <lineage>
        <taxon>Eukaryota</taxon>
        <taxon>Fungi</taxon>
        <taxon>Dikarya</taxon>
        <taxon>Ascomycota</taxon>
        <taxon>Saccharomycotina</taxon>
        <taxon>Saccharomycetes</taxon>
        <taxon>Saccharomycetales</taxon>
        <taxon>Saccharomycetaceae</taxon>
        <taxon>Saccharomyces</taxon>
    </lineage>
</organism>
<dbReference type="RefSeq" id="XP_033766868.1">
    <property type="nucleotide sequence ID" value="XM_033910977.1"/>
</dbReference>
<reference evidence="1" key="4">
    <citation type="submission" date="2025-08" db="UniProtKB">
        <authorList>
            <consortium name="RefSeq"/>
        </authorList>
    </citation>
    <scope>IDENTIFICATION</scope>
    <source>
        <strain evidence="1">CBS432</strain>
    </source>
</reference>
<proteinExistence type="predicted"/>
<sequence length="73" mass="8543">MVPVLTPEERQKLRSTVLHRMQLQLEKTEKQIETIKKQTLAKLNLLQQPGPASASQQKELIRQVLEQEELRIE</sequence>
<reference evidence="1" key="3">
    <citation type="submission" date="2025-07" db="EMBL/GenBank/DDBJ databases">
        <authorList>
            <consortium name="NCBI Genome Project"/>
        </authorList>
    </citation>
    <scope>NUCLEOTIDE SEQUENCE</scope>
    <source>
        <strain evidence="1">CBS432</strain>
    </source>
</reference>
<dbReference type="VEuPathDB" id="FungiDB:SPAR_H02410"/>
<reference evidence="1" key="1">
    <citation type="journal article" date="2017" name="Nat. Genet.">
        <title>Contrasting evolutionary genome dynamics between domesticated and wild yeasts.</title>
        <authorList>
            <person name="Yue J.X."/>
            <person name="Li J."/>
            <person name="Aigrain L."/>
            <person name="Hallin J."/>
            <person name="Persson K."/>
            <person name="Oliver K."/>
            <person name="Bergstrom A."/>
            <person name="Coupland P."/>
            <person name="Warringer J."/>
            <person name="Lagomarsino M.C."/>
            <person name="Fischer G."/>
            <person name="Durbin R."/>
            <person name="Liti G."/>
        </authorList>
    </citation>
    <scope>NUCLEOTIDE SEQUENCE</scope>
    <source>
        <strain evidence="1">CBS432</strain>
    </source>
</reference>
<dbReference type="KEGG" id="spao:SPAR_H02410"/>
<gene>
    <name evidence="1" type="primary">NBL1</name>
    <name evidence="1" type="ORF">SPAR_H02410</name>
</gene>
<accession>A0A8B8UT10</accession>
<dbReference type="GeneID" id="54631176"/>
<evidence type="ECO:0000313" key="1">
    <source>
        <dbReference type="RefSeq" id="XP_033766868.1"/>
    </source>
</evidence>
<dbReference type="OrthoDB" id="4051786at2759"/>
<reference evidence="1" key="2">
    <citation type="submission" date="2020-01" db="EMBL/GenBank/DDBJ databases">
        <title>Population-level Yeast Reference Genomes.</title>
        <authorList>
            <person name="Yue J.-X."/>
        </authorList>
    </citation>
    <scope>NUCLEOTIDE SEQUENCE</scope>
    <source>
        <strain evidence="1">CBS432</strain>
    </source>
</reference>